<evidence type="ECO:0000259" key="12">
    <source>
        <dbReference type="Pfam" id="PF07715"/>
    </source>
</evidence>
<dbReference type="Gene3D" id="2.60.40.1120">
    <property type="entry name" value="Carboxypeptidase-like, regulatory domain"/>
    <property type="match status" value="1"/>
</dbReference>
<evidence type="ECO:0000256" key="1">
    <source>
        <dbReference type="ARBA" id="ARBA00004571"/>
    </source>
</evidence>
<reference evidence="13" key="1">
    <citation type="submission" date="2016-04" db="EMBL/GenBank/DDBJ databases">
        <authorList>
            <person name="Evans L.H."/>
            <person name="Alamgir A."/>
            <person name="Owens N."/>
            <person name="Weber N.D."/>
            <person name="Virtaneva K."/>
            <person name="Barbian K."/>
            <person name="Babar A."/>
            <person name="Rosenke K."/>
        </authorList>
    </citation>
    <scope>NUCLEOTIDE SEQUENCE</scope>
    <source>
        <strain evidence="13">86-2</strain>
    </source>
</reference>
<comment type="similarity">
    <text evidence="8 9">Belongs to the TonB-dependent receptor family.</text>
</comment>
<dbReference type="InterPro" id="IPR008969">
    <property type="entry name" value="CarboxyPept-like_regulatory"/>
</dbReference>
<protein>
    <submittedName>
        <fullName evidence="13">SusC/RagA family TonB-linked outer membrane protein</fullName>
    </submittedName>
</protein>
<dbReference type="FunFam" id="2.170.130.10:FF:000008">
    <property type="entry name" value="SusC/RagA family TonB-linked outer membrane protein"/>
    <property type="match status" value="1"/>
</dbReference>
<dbReference type="RefSeq" id="WP_296948048.1">
    <property type="nucleotide sequence ID" value="NZ_LT599021.1"/>
</dbReference>
<dbReference type="SUPFAM" id="SSF56935">
    <property type="entry name" value="Porins"/>
    <property type="match status" value="1"/>
</dbReference>
<dbReference type="Pfam" id="PF13715">
    <property type="entry name" value="CarbopepD_reg_2"/>
    <property type="match status" value="1"/>
</dbReference>
<name>A0A212JBH0_9BACT</name>
<evidence type="ECO:0000256" key="4">
    <source>
        <dbReference type="ARBA" id="ARBA00022692"/>
    </source>
</evidence>
<keyword evidence="5 9" id="KW-0798">TonB box</keyword>
<dbReference type="AlphaFoldDB" id="A0A212JBH0"/>
<keyword evidence="2 8" id="KW-0813">Transport</keyword>
<dbReference type="InterPro" id="IPR000531">
    <property type="entry name" value="Beta-barrel_TonB"/>
</dbReference>
<evidence type="ECO:0000259" key="11">
    <source>
        <dbReference type="Pfam" id="PF00593"/>
    </source>
</evidence>
<dbReference type="InterPro" id="IPR039426">
    <property type="entry name" value="TonB-dep_rcpt-like"/>
</dbReference>
<evidence type="ECO:0000256" key="8">
    <source>
        <dbReference type="PROSITE-ProRule" id="PRU01360"/>
    </source>
</evidence>
<dbReference type="Gene3D" id="2.40.170.20">
    <property type="entry name" value="TonB-dependent receptor, beta-barrel domain"/>
    <property type="match status" value="1"/>
</dbReference>
<accession>A0A212JBH0</accession>
<dbReference type="PROSITE" id="PS52016">
    <property type="entry name" value="TONB_DEPENDENT_REC_3"/>
    <property type="match status" value="1"/>
</dbReference>
<gene>
    <name evidence="13" type="ORF">KL86DYS2_11122</name>
</gene>
<dbReference type="GO" id="GO:0009279">
    <property type="term" value="C:cell outer membrane"/>
    <property type="evidence" value="ECO:0007669"/>
    <property type="project" value="UniProtKB-SubCell"/>
</dbReference>
<keyword evidence="3 8" id="KW-1134">Transmembrane beta strand</keyword>
<feature type="chain" id="PRO_5012871801" evidence="10">
    <location>
        <begin position="34"/>
        <end position="1038"/>
    </location>
</feature>
<dbReference type="Pfam" id="PF07715">
    <property type="entry name" value="Plug"/>
    <property type="match status" value="1"/>
</dbReference>
<dbReference type="NCBIfam" id="TIGR04057">
    <property type="entry name" value="SusC_RagA_signa"/>
    <property type="match status" value="1"/>
</dbReference>
<dbReference type="NCBIfam" id="TIGR04056">
    <property type="entry name" value="OMP_RagA_SusC"/>
    <property type="match status" value="1"/>
</dbReference>
<dbReference type="InterPro" id="IPR023996">
    <property type="entry name" value="TonB-dep_OMP_SusC/RagA"/>
</dbReference>
<feature type="signal peptide" evidence="10">
    <location>
        <begin position="1"/>
        <end position="33"/>
    </location>
</feature>
<dbReference type="InterPro" id="IPR023997">
    <property type="entry name" value="TonB-dep_OMP_SusC/RagA_CS"/>
</dbReference>
<dbReference type="InterPro" id="IPR012910">
    <property type="entry name" value="Plug_dom"/>
</dbReference>
<dbReference type="SUPFAM" id="SSF49464">
    <property type="entry name" value="Carboxypeptidase regulatory domain-like"/>
    <property type="match status" value="1"/>
</dbReference>
<keyword evidence="6 8" id="KW-0472">Membrane</keyword>
<comment type="subcellular location">
    <subcellularLocation>
        <location evidence="1 8">Cell outer membrane</location>
        <topology evidence="1 8">Multi-pass membrane protein</topology>
    </subcellularLocation>
</comment>
<dbReference type="InterPro" id="IPR036942">
    <property type="entry name" value="Beta-barrel_TonB_sf"/>
</dbReference>
<evidence type="ECO:0000256" key="7">
    <source>
        <dbReference type="ARBA" id="ARBA00023237"/>
    </source>
</evidence>
<sequence>MNNSKTNRKTLSKRILCLLAIGLVCSFTMSVYASGTKLNTFMEQQQAKVTIQGKVIDSKGEPLIGVSVTVKSTIDGTLTDLDGAYSITTTTDTSLTFTYVGYKSQTIVVGNQKSINVTMIEDVTMMDEVIVVGYGVMKKSDVTGAISSVKSDAIGRQPVSNVAQALQGQAPGVIVTSNSGAPGGSINVRIRGIGTVNNSDPLYVVDGMPVSNIDYLSTSDIQSMEILKDASATAIYGARGANGVVLITTKQGKAGNTTVTLDAYYGASKINNKLDLLNGSQWYDLQTEINKVRGSAPIDLSKVSRDTSTDWMKEITRTAAIQSYNLGISGGMVDEYTYNLGVGYIDQEGTIKKTDYQRLSLRQNVEKTVIKKILSIGTNLNISQSKTNKILEGSNTVGIVNSAIKLEPVIPVRDANGNYGYSPYVDYNNPVADIDFTNNKSKITSIVGNIYADLNFLKYFKFKTSFGVDMRKTDDYQFTPVYTVSSYQKNTVNMVTRGYLKYDYYVWENTLNYNRVFAQKHTLNALVGYTREWGRTETLEGSKKNTPNDNPDLQYLDAAQDASSATATGIAYESALISYLGRINYDFDDRYLITASVRRDGSSRFGSKHQYGNFPSFALGWKVSNEDFFKNLNADWVSSLKLRAGWGRIGNQNIDNYIYQNLLSSNIQYSYLFGNGSAQQLFQGLTAVKMGNADVKWETTESTNVGLDANFLNGRLNFSGEYYYKKTKDMLVTEPIPNYLGFESGPVTNIGSAENKGFEFDVSWRDQISTDFSYNVGFNISTIKNKMLSIGSGSPLTGGSLRNGNATITRVGDPIGAFYGYKTNGLVQTAEQLAEVKKLQPNAELGDVVFVNTNGDQALSDKDKVIIGNPIPDFIYAINLGFAYKGFDLNMQWGGTVGNDIFNAMRYYTYDLSSVTNKDVKVLNYWRADNTNTNIPRLAGKDVNDNMRISDRYVENGSYLRLRNIQLGYTFPVSLTKKAYMQKLRIYVTGQNLLTFTSYSGADPEVGQITSTNYLSRGVDIGTYPQAMTITGGVSITF</sequence>
<keyword evidence="7 8" id="KW-0998">Cell outer membrane</keyword>
<feature type="domain" description="TonB-dependent receptor plug" evidence="12">
    <location>
        <begin position="139"/>
        <end position="244"/>
    </location>
</feature>
<feature type="domain" description="TonB-dependent receptor-like beta-barrel" evidence="11">
    <location>
        <begin position="418"/>
        <end position="993"/>
    </location>
</feature>
<evidence type="ECO:0000313" key="13">
    <source>
        <dbReference type="EMBL" id="SBV96595.1"/>
    </source>
</evidence>
<dbReference type="InterPro" id="IPR037066">
    <property type="entry name" value="Plug_dom_sf"/>
</dbReference>
<evidence type="ECO:0000256" key="5">
    <source>
        <dbReference type="ARBA" id="ARBA00023077"/>
    </source>
</evidence>
<evidence type="ECO:0000256" key="3">
    <source>
        <dbReference type="ARBA" id="ARBA00022452"/>
    </source>
</evidence>
<keyword evidence="4 8" id="KW-0812">Transmembrane</keyword>
<evidence type="ECO:0000256" key="2">
    <source>
        <dbReference type="ARBA" id="ARBA00022448"/>
    </source>
</evidence>
<dbReference type="Pfam" id="PF00593">
    <property type="entry name" value="TonB_dep_Rec_b-barrel"/>
    <property type="match status" value="1"/>
</dbReference>
<dbReference type="Gene3D" id="2.170.130.10">
    <property type="entry name" value="TonB-dependent receptor, plug domain"/>
    <property type="match status" value="1"/>
</dbReference>
<keyword evidence="10" id="KW-0732">Signal</keyword>
<proteinExistence type="inferred from homology"/>
<evidence type="ECO:0000256" key="6">
    <source>
        <dbReference type="ARBA" id="ARBA00023136"/>
    </source>
</evidence>
<evidence type="ECO:0000256" key="9">
    <source>
        <dbReference type="RuleBase" id="RU003357"/>
    </source>
</evidence>
<organism evidence="13">
    <name type="scientific">uncultured Dysgonomonas sp</name>
    <dbReference type="NCBI Taxonomy" id="206096"/>
    <lineage>
        <taxon>Bacteria</taxon>
        <taxon>Pseudomonadati</taxon>
        <taxon>Bacteroidota</taxon>
        <taxon>Bacteroidia</taxon>
        <taxon>Bacteroidales</taxon>
        <taxon>Dysgonomonadaceae</taxon>
        <taxon>Dysgonomonas</taxon>
        <taxon>environmental samples</taxon>
    </lineage>
</organism>
<dbReference type="EMBL" id="FLUL01000001">
    <property type="protein sequence ID" value="SBV96595.1"/>
    <property type="molecule type" value="Genomic_DNA"/>
</dbReference>
<evidence type="ECO:0000256" key="10">
    <source>
        <dbReference type="SAM" id="SignalP"/>
    </source>
</evidence>